<dbReference type="GO" id="GO:0005524">
    <property type="term" value="F:ATP binding"/>
    <property type="evidence" value="ECO:0007669"/>
    <property type="project" value="UniProtKB-KW"/>
</dbReference>
<dbReference type="PANTHER" id="PTHR35372:SF2">
    <property type="entry name" value="SF3 HELICASE DOMAIN-CONTAINING PROTEIN"/>
    <property type="match status" value="1"/>
</dbReference>
<keyword evidence="1" id="KW-0547">Nucleotide-binding</keyword>
<sequence>MPSIPRPDTDQQYAVRHHSDGDLPTQLGALPSDPRHTQYRFRTHYFFEYPRPGDRRMMRGHFNYDPQRADRVNGAEAIKLLDALHHPGERVWLQTFADGPDELYVLTDKPGKNGRSLVKSLQMSGVPGHTRKLKLKAVNEGWVSREELVKCPYLLENQARCGVFFAVNGLTPNARQRKTEHVERVAAIFLDLDGAEMPTDLPLQPTATVQSSAGRHHVYWAVDGVPLEEFGLIQTHLATLYGADPAVKDLPRVMRLPGYYHGKGETGELVKLTSITPEAQYTRADLLEAWPSLAETLAAAEAERERQQQDAHQRREEAERLRAQISAGDAGTRAEGQQKYGRVALLGLTADLLAAPVGQRNSTLNAVAYRAGRLIGAGVLEESEARAELGAVAKRVGLETGETAAALGSGMKAGKAKPADTGNIGKLVGVKREKASKALALAREKVQKGPVKAGGPSYIMPRFPKGVEEGTDAANALILAGNHLGERLRYTFGVGWYVYDQQRGIWREDDGGLTLSSQVAGEVLRAVVADHVAALVKARAKDEELNPAITWARNVGSNWAIANALKAAAGRPEFLTDVAAWDAQPDLLNCRNGVLELTTGTLRPHAPSDLLTWQAGAAFDPAARHPYVDQLTELLKRDGRHDFLQRLVGSALYGEAPNEVAILLEGEGMTGKGTLVSATVAMLGDYATTINVELLLSNSHGESGSGPKPELLKLRGKRLAVAGEPPKGARFNAGRVKGMTGNDPITARAMRSNILVEFKPVFKLWIHTNYPINTAHDDTGMQRRLRVVPFKAKPERPYAAFKSTLENDATARAALLNWAYEGFRLWHASGFELGMSAEIEAATGSYWKEQNPYEKFAAACLIFSENAEIQSGRLKTLFEEWAEENGAKMGRAVKMADLYTYLQTLGCEPRRTKSGRFWNGVTEVTEVTPQPQLREDIHTREMLNRGQAVIGVTSVTRDDGSVGQLVGVGWEGEEL</sequence>
<dbReference type="InterPro" id="IPR006500">
    <property type="entry name" value="Helicase_put_C_phage/plasmid"/>
</dbReference>
<dbReference type="Gene3D" id="3.40.50.300">
    <property type="entry name" value="P-loop containing nucleotide triphosphate hydrolases"/>
    <property type="match status" value="1"/>
</dbReference>
<name>A0A5C4XVB2_9DEIO</name>
<dbReference type="PROSITE" id="PS51206">
    <property type="entry name" value="SF3_HELICASE_1"/>
    <property type="match status" value="1"/>
</dbReference>
<dbReference type="Pfam" id="PF08706">
    <property type="entry name" value="D5_N"/>
    <property type="match status" value="1"/>
</dbReference>
<accession>A0A5C4XVB2</accession>
<dbReference type="OrthoDB" id="6008408at2"/>
<feature type="domain" description="SF3 helicase" evidence="5">
    <location>
        <begin position="639"/>
        <end position="803"/>
    </location>
</feature>
<evidence type="ECO:0000256" key="2">
    <source>
        <dbReference type="ARBA" id="ARBA00022801"/>
    </source>
</evidence>
<reference evidence="6 7" key="1">
    <citation type="submission" date="2019-06" db="EMBL/GenBank/DDBJ databases">
        <title>Genome sequence of Deinococcus radiopugnans ATCC 19172.</title>
        <authorList>
            <person name="Maclea K.S."/>
            <person name="Maynard C.R."/>
        </authorList>
    </citation>
    <scope>NUCLEOTIDE SEQUENCE [LARGE SCALE GENOMIC DNA]</scope>
    <source>
        <strain evidence="6 7">ATCC 19172</strain>
    </source>
</reference>
<comment type="caution">
    <text evidence="6">The sequence shown here is derived from an EMBL/GenBank/DDBJ whole genome shotgun (WGS) entry which is preliminary data.</text>
</comment>
<proteinExistence type="predicted"/>
<dbReference type="EMBL" id="VDMO01000034">
    <property type="protein sequence ID" value="TNM67053.1"/>
    <property type="molecule type" value="Genomic_DNA"/>
</dbReference>
<keyword evidence="2" id="KW-0378">Hydrolase</keyword>
<organism evidence="6 7">
    <name type="scientific">Deinococcus radiopugnans ATCC 19172</name>
    <dbReference type="NCBI Taxonomy" id="585398"/>
    <lineage>
        <taxon>Bacteria</taxon>
        <taxon>Thermotogati</taxon>
        <taxon>Deinococcota</taxon>
        <taxon>Deinococci</taxon>
        <taxon>Deinococcales</taxon>
        <taxon>Deinococcaceae</taxon>
        <taxon>Deinococcus</taxon>
    </lineage>
</organism>
<dbReference type="PANTHER" id="PTHR35372">
    <property type="entry name" value="ATP BINDING PROTEIN-RELATED"/>
    <property type="match status" value="1"/>
</dbReference>
<evidence type="ECO:0000313" key="7">
    <source>
        <dbReference type="Proteomes" id="UP000313988"/>
    </source>
</evidence>
<dbReference type="InterPro" id="IPR027417">
    <property type="entry name" value="P-loop_NTPase"/>
</dbReference>
<feature type="compositionally biased region" description="Basic and acidic residues" evidence="4">
    <location>
        <begin position="301"/>
        <end position="322"/>
    </location>
</feature>
<evidence type="ECO:0000256" key="1">
    <source>
        <dbReference type="ARBA" id="ARBA00022741"/>
    </source>
</evidence>
<dbReference type="Proteomes" id="UP000313988">
    <property type="component" value="Unassembled WGS sequence"/>
</dbReference>
<protein>
    <recommendedName>
        <fullName evidence="5">SF3 helicase domain-containing protein</fullName>
    </recommendedName>
</protein>
<keyword evidence="3" id="KW-0067">ATP-binding</keyword>
<dbReference type="GO" id="GO:0016787">
    <property type="term" value="F:hydrolase activity"/>
    <property type="evidence" value="ECO:0007669"/>
    <property type="project" value="UniProtKB-KW"/>
</dbReference>
<dbReference type="AlphaFoldDB" id="A0A5C4XVB2"/>
<dbReference type="Pfam" id="PF16793">
    <property type="entry name" value="RepB_primase"/>
    <property type="match status" value="1"/>
</dbReference>
<dbReference type="InterPro" id="IPR014015">
    <property type="entry name" value="Helicase_SF3_DNA-vir"/>
</dbReference>
<evidence type="ECO:0000259" key="5">
    <source>
        <dbReference type="PROSITE" id="PS51206"/>
    </source>
</evidence>
<dbReference type="SMART" id="SM00885">
    <property type="entry name" value="D5_N"/>
    <property type="match status" value="1"/>
</dbReference>
<evidence type="ECO:0000256" key="3">
    <source>
        <dbReference type="ARBA" id="ARBA00022840"/>
    </source>
</evidence>
<feature type="region of interest" description="Disordered" evidence="4">
    <location>
        <begin position="300"/>
        <end position="334"/>
    </location>
</feature>
<dbReference type="InterPro" id="IPR014818">
    <property type="entry name" value="Phage/plasmid_primase_P4_C"/>
</dbReference>
<dbReference type="InterPro" id="IPR051620">
    <property type="entry name" value="ORF904-like_C"/>
</dbReference>
<gene>
    <name evidence="6" type="ORF">FHR04_18980</name>
</gene>
<dbReference type="InterPro" id="IPR039459">
    <property type="entry name" value="RepB-like_DNA_primase_dom"/>
</dbReference>
<dbReference type="NCBIfam" id="TIGR01613">
    <property type="entry name" value="primase_Cterm"/>
    <property type="match status" value="1"/>
</dbReference>
<evidence type="ECO:0000313" key="6">
    <source>
        <dbReference type="EMBL" id="TNM67053.1"/>
    </source>
</evidence>
<evidence type="ECO:0000256" key="4">
    <source>
        <dbReference type="SAM" id="MobiDB-lite"/>
    </source>
</evidence>
<dbReference type="Gene3D" id="3.30.70.1790">
    <property type="entry name" value="RepB DNA-primase, N-terminal domain"/>
    <property type="match status" value="1"/>
</dbReference>